<proteinExistence type="predicted"/>
<keyword evidence="2" id="KW-1185">Reference proteome</keyword>
<evidence type="ECO:0000313" key="2">
    <source>
        <dbReference type="Proteomes" id="UP001642464"/>
    </source>
</evidence>
<comment type="caution">
    <text evidence="1">The sequence shown here is derived from an EMBL/GenBank/DDBJ whole genome shotgun (WGS) entry which is preliminary data.</text>
</comment>
<sequence length="708" mass="79780">MVSHFCLVGSWDGWRHFTELRPVTPLTPTSVVATVPVRRPPSVEEFQILQDRDWSKRFYPSQAHAAGGSALVQGPGNVHGRNFQITALPAECMQLEILWDSTARRVSWKLLDVKGLELAAKAGAARSRKKKEILTGPFFLVGSWDDWTGFTELWHCGAGVFRGAVHMETQTSQTQREASVQFQVLRGRDWAQRFHPDEAGDGLAGPDGQHGLNWHAKLKERWLEVTWCPARKPHLSWCSSSALARHRAGAAHFVELMRQLQSEGIAAWLEGMEKIFAKLPDLQRSSPYGKKAEQDATARCLLATALRDLDTMAALQGPACDEQRKALSSLESNASKLLVDSGVHLSGPDFMQEALPVGQGHLPVQLKPWHRLVYLPLVMYVRNTVHLYELLERLKAQAVGLKSSSELRELLDAKKTARESPYSWLVFSILGALQTLYQVRSRCPGLLEFLASSPPQTLWVKDGVEWTPSAGHEGFQRKAIPNPEPMKPLGSFANSLMYRGIWLPSNTDEDILRYQYSFQSFSRSLEGVMRVLRFYSGVTSTKAADVARVGHMLIYVGRDFASSRWVMPVQLFDGPKKREASSEQELLLPPFLAYDFEEEFSIDPSMELPEKQTRMEELEEFWDLRLPENLKHFVLGLLPHLNHSEASTPADGFQVSLRFLRSFEPVTPVAELLQDPQQYLYRWDKEHTDACVASDAPEMVLDKDGAAK</sequence>
<gene>
    <name evidence="1" type="ORF">SCF082_LOCUS28306</name>
</gene>
<dbReference type="EMBL" id="CAXAMM010022225">
    <property type="protein sequence ID" value="CAK9051579.1"/>
    <property type="molecule type" value="Genomic_DNA"/>
</dbReference>
<evidence type="ECO:0000313" key="1">
    <source>
        <dbReference type="EMBL" id="CAK9051579.1"/>
    </source>
</evidence>
<reference evidence="1 2" key="1">
    <citation type="submission" date="2024-02" db="EMBL/GenBank/DDBJ databases">
        <authorList>
            <person name="Chen Y."/>
            <person name="Shah S."/>
            <person name="Dougan E. K."/>
            <person name="Thang M."/>
            <person name="Chan C."/>
        </authorList>
    </citation>
    <scope>NUCLEOTIDE SEQUENCE [LARGE SCALE GENOMIC DNA]</scope>
</reference>
<feature type="non-terminal residue" evidence="1">
    <location>
        <position position="708"/>
    </location>
</feature>
<dbReference type="Proteomes" id="UP001642464">
    <property type="component" value="Unassembled WGS sequence"/>
</dbReference>
<accession>A0ABP0MNC4</accession>
<organism evidence="1 2">
    <name type="scientific">Durusdinium trenchii</name>
    <dbReference type="NCBI Taxonomy" id="1381693"/>
    <lineage>
        <taxon>Eukaryota</taxon>
        <taxon>Sar</taxon>
        <taxon>Alveolata</taxon>
        <taxon>Dinophyceae</taxon>
        <taxon>Suessiales</taxon>
        <taxon>Symbiodiniaceae</taxon>
        <taxon>Durusdinium</taxon>
    </lineage>
</organism>
<name>A0ABP0MNC4_9DINO</name>
<evidence type="ECO:0008006" key="3">
    <source>
        <dbReference type="Google" id="ProtNLM"/>
    </source>
</evidence>
<protein>
    <recommendedName>
        <fullName evidence="3">Anaphase-promoting complex subunit 1</fullName>
    </recommendedName>
</protein>